<dbReference type="SMART" id="SM00736">
    <property type="entry name" value="CADG"/>
    <property type="match status" value="2"/>
</dbReference>
<feature type="domain" description="Cadherin" evidence="1">
    <location>
        <begin position="98"/>
        <end position="214"/>
    </location>
</feature>
<dbReference type="InterPro" id="IPR006644">
    <property type="entry name" value="Cadg"/>
</dbReference>
<proteinExistence type="predicted"/>
<dbReference type="SUPFAM" id="SSF49313">
    <property type="entry name" value="Cadherin-like"/>
    <property type="match status" value="3"/>
</dbReference>
<reference evidence="2 3" key="1">
    <citation type="submission" date="2017-10" db="EMBL/GenBank/DDBJ databases">
        <title>Novel microbial diversity and functional potential in the marine mammal oral microbiome.</title>
        <authorList>
            <person name="Dudek N.K."/>
            <person name="Sun C.L."/>
            <person name="Burstein D."/>
            <person name="Kantor R.S."/>
            <person name="Aliaga Goltsman D.S."/>
            <person name="Bik E.M."/>
            <person name="Thomas B.C."/>
            <person name="Banfield J.F."/>
            <person name="Relman D.A."/>
        </authorList>
    </citation>
    <scope>NUCLEOTIDE SEQUENCE [LARGE SCALE GENOMIC DNA]</scope>
    <source>
        <strain evidence="2">DOLZORAL124_49_17</strain>
    </source>
</reference>
<evidence type="ECO:0000313" key="3">
    <source>
        <dbReference type="Proteomes" id="UP000229740"/>
    </source>
</evidence>
<dbReference type="Proteomes" id="UP000229740">
    <property type="component" value="Unassembled WGS sequence"/>
</dbReference>
<dbReference type="AlphaFoldDB" id="A0A2G6E0W0"/>
<dbReference type="Gene3D" id="2.60.120.200">
    <property type="match status" value="1"/>
</dbReference>
<gene>
    <name evidence="2" type="ORF">CSB45_14780</name>
</gene>
<comment type="caution">
    <text evidence="2">The sequence shown here is derived from an EMBL/GenBank/DDBJ whole genome shotgun (WGS) entry which is preliminary data.</text>
</comment>
<dbReference type="InterPro" id="IPR013783">
    <property type="entry name" value="Ig-like_fold"/>
</dbReference>
<accession>A0A2G6E0W0</accession>
<dbReference type="GO" id="GO:0005509">
    <property type="term" value="F:calcium ion binding"/>
    <property type="evidence" value="ECO:0007669"/>
    <property type="project" value="InterPro"/>
</dbReference>
<dbReference type="GO" id="GO:0016020">
    <property type="term" value="C:membrane"/>
    <property type="evidence" value="ECO:0007669"/>
    <property type="project" value="InterPro"/>
</dbReference>
<dbReference type="InterPro" id="IPR015919">
    <property type="entry name" value="Cadherin-like_sf"/>
</dbReference>
<protein>
    <recommendedName>
        <fullName evidence="1">Cadherin domain-containing protein</fullName>
    </recommendedName>
</protein>
<dbReference type="EMBL" id="PDPS01000049">
    <property type="protein sequence ID" value="PID55695.1"/>
    <property type="molecule type" value="Genomic_DNA"/>
</dbReference>
<dbReference type="Gene3D" id="2.60.40.10">
    <property type="entry name" value="Immunoglobulins"/>
    <property type="match status" value="3"/>
</dbReference>
<evidence type="ECO:0000313" key="2">
    <source>
        <dbReference type="EMBL" id="PID55695.1"/>
    </source>
</evidence>
<dbReference type="GO" id="GO:0007156">
    <property type="term" value="P:homophilic cell adhesion via plasma membrane adhesion molecules"/>
    <property type="evidence" value="ECO:0007669"/>
    <property type="project" value="InterPro"/>
</dbReference>
<name>A0A2G6E0W0_9BACT</name>
<sequence length="310" mass="33509">MTIEDSTYTSGRFGFFNHSQAQVHYNGFIRQTILEPAYRYDVNATDSENDPLTYTRIINPEGMVVNPDTGGIVWDPTGDDVGEHPVEVLVEDGYGGSDTQSFVVAVTEESNTNPIISSMPDTVTLIDKLYAYTIEAIDPDSEPLNYSLFRAPDGMSIDSDSGLISWTPAAGQLGEHAVKVIVEDGRGAGASQSSSVYVNSANMNPPQITSTPMFTSRVEQEYLYAVEATDADGDPLSYSLSIAPDGMKIDPDSGLIRWTPQLSQTGSYDVKIIVDDGQGGIGGQQYRLTILPPNEAADRQPVTTGRGRAF</sequence>
<evidence type="ECO:0000259" key="1">
    <source>
        <dbReference type="PROSITE" id="PS50268"/>
    </source>
</evidence>
<dbReference type="InterPro" id="IPR002126">
    <property type="entry name" value="Cadherin-like_dom"/>
</dbReference>
<dbReference type="PROSITE" id="PS50268">
    <property type="entry name" value="CADHERIN_2"/>
    <property type="match status" value="1"/>
</dbReference>
<organism evidence="2 3">
    <name type="scientific">candidate division KSB3 bacterium</name>
    <dbReference type="NCBI Taxonomy" id="2044937"/>
    <lineage>
        <taxon>Bacteria</taxon>
        <taxon>candidate division KSB3</taxon>
    </lineage>
</organism>
<dbReference type="CDD" id="cd11304">
    <property type="entry name" value="Cadherin_repeat"/>
    <property type="match status" value="1"/>
</dbReference>
<dbReference type="Pfam" id="PF05345">
    <property type="entry name" value="He_PIG"/>
    <property type="match status" value="3"/>
</dbReference>